<dbReference type="PROSITE" id="PS50144">
    <property type="entry name" value="MATH"/>
    <property type="match status" value="1"/>
</dbReference>
<proteinExistence type="predicted"/>
<organism evidence="2 3">
    <name type="scientific">Arabis alpina</name>
    <name type="common">Alpine rock-cress</name>
    <dbReference type="NCBI Taxonomy" id="50452"/>
    <lineage>
        <taxon>Eukaryota</taxon>
        <taxon>Viridiplantae</taxon>
        <taxon>Streptophyta</taxon>
        <taxon>Embryophyta</taxon>
        <taxon>Tracheophyta</taxon>
        <taxon>Spermatophyta</taxon>
        <taxon>Magnoliopsida</taxon>
        <taxon>eudicotyledons</taxon>
        <taxon>Gunneridae</taxon>
        <taxon>Pentapetalae</taxon>
        <taxon>rosids</taxon>
        <taxon>malvids</taxon>
        <taxon>Brassicales</taxon>
        <taxon>Brassicaceae</taxon>
        <taxon>Arabideae</taxon>
        <taxon>Arabis</taxon>
    </lineage>
</organism>
<dbReference type="Proteomes" id="UP000029120">
    <property type="component" value="Chromosome 3"/>
</dbReference>
<dbReference type="CDD" id="cd00121">
    <property type="entry name" value="MATH"/>
    <property type="match status" value="1"/>
</dbReference>
<dbReference type="PANTHER" id="PTHR46162:SF43">
    <property type="entry name" value="TRAF-LIKE FAMILY PROTEIN"/>
    <property type="match status" value="1"/>
</dbReference>
<dbReference type="Pfam" id="PF22486">
    <property type="entry name" value="MATH_2"/>
    <property type="match status" value="1"/>
</dbReference>
<sequence length="149" mass="17256">MWGFSQVLAVDTFKDPLNGYLYDGDHCEFGVDVSIPFLFEKSELFTAENFQNLRFTWTIPGFSTLFKVTYYSDVCSIGGRNWIIHVDPNGHATGEGKVLSMYLNLDVNEKFRPYEKIYVRAKLRVLNQLQLNNFEKQLDDWYQGPAYGA</sequence>
<reference evidence="3" key="1">
    <citation type="journal article" date="2015" name="Nat. Plants">
        <title>Genome expansion of Arabis alpina linked with retrotransposition and reduced symmetric DNA methylation.</title>
        <authorList>
            <person name="Willing E.M."/>
            <person name="Rawat V."/>
            <person name="Mandakova T."/>
            <person name="Maumus F."/>
            <person name="James G.V."/>
            <person name="Nordstroem K.J."/>
            <person name="Becker C."/>
            <person name="Warthmann N."/>
            <person name="Chica C."/>
            <person name="Szarzynska B."/>
            <person name="Zytnicki M."/>
            <person name="Albani M.C."/>
            <person name="Kiefer C."/>
            <person name="Bergonzi S."/>
            <person name="Castaings L."/>
            <person name="Mateos J.L."/>
            <person name="Berns M.C."/>
            <person name="Bujdoso N."/>
            <person name="Piofczyk T."/>
            <person name="de Lorenzo L."/>
            <person name="Barrero-Sicilia C."/>
            <person name="Mateos I."/>
            <person name="Piednoel M."/>
            <person name="Hagmann J."/>
            <person name="Chen-Min-Tao R."/>
            <person name="Iglesias-Fernandez R."/>
            <person name="Schuster S.C."/>
            <person name="Alonso-Blanco C."/>
            <person name="Roudier F."/>
            <person name="Carbonero P."/>
            <person name="Paz-Ares J."/>
            <person name="Davis S.J."/>
            <person name="Pecinka A."/>
            <person name="Quesneville H."/>
            <person name="Colot V."/>
            <person name="Lysak M.A."/>
            <person name="Weigel D."/>
            <person name="Coupland G."/>
            <person name="Schneeberger K."/>
        </authorList>
    </citation>
    <scope>NUCLEOTIDE SEQUENCE [LARGE SCALE GENOMIC DNA]</scope>
    <source>
        <strain evidence="3">cv. Pajares</strain>
    </source>
</reference>
<dbReference type="InterPro" id="IPR002083">
    <property type="entry name" value="MATH/TRAF_dom"/>
</dbReference>
<dbReference type="OMA" id="CHKWRIS"/>
<dbReference type="Gramene" id="KFK39371">
    <property type="protein sequence ID" value="KFK39371"/>
    <property type="gene ID" value="AALP_AA3G236100"/>
</dbReference>
<gene>
    <name evidence="2" type="ordered locus">AALP_Aa3g236100</name>
</gene>
<dbReference type="OrthoDB" id="1751883at2759"/>
<dbReference type="EMBL" id="CM002871">
    <property type="protein sequence ID" value="KFK39371.1"/>
    <property type="molecule type" value="Genomic_DNA"/>
</dbReference>
<dbReference type="eggNOG" id="KOG1987">
    <property type="taxonomic scope" value="Eukaryota"/>
</dbReference>
<feature type="domain" description="MATH" evidence="1">
    <location>
        <begin position="52"/>
        <end position="149"/>
    </location>
</feature>
<dbReference type="SUPFAM" id="SSF49599">
    <property type="entry name" value="TRAF domain-like"/>
    <property type="match status" value="1"/>
</dbReference>
<dbReference type="InterPro" id="IPR008974">
    <property type="entry name" value="TRAF-like"/>
</dbReference>
<evidence type="ECO:0000259" key="1">
    <source>
        <dbReference type="PROSITE" id="PS50144"/>
    </source>
</evidence>
<dbReference type="AlphaFoldDB" id="A0A087HB69"/>
<name>A0A087HB69_ARAAL</name>
<dbReference type="Gene3D" id="2.60.210.10">
    <property type="entry name" value="Apoptosis, Tumor Necrosis Factor Receptor Associated Protein 2, Chain A"/>
    <property type="match status" value="1"/>
</dbReference>
<evidence type="ECO:0000313" key="3">
    <source>
        <dbReference type="Proteomes" id="UP000029120"/>
    </source>
</evidence>
<dbReference type="PANTHER" id="PTHR46162">
    <property type="entry name" value="TRAF-LIKE FAMILY PROTEIN"/>
    <property type="match status" value="1"/>
</dbReference>
<evidence type="ECO:0000313" key="2">
    <source>
        <dbReference type="EMBL" id="KFK39371.1"/>
    </source>
</evidence>
<accession>A0A087HB69</accession>
<protein>
    <recommendedName>
        <fullName evidence="1">MATH domain-containing protein</fullName>
    </recommendedName>
</protein>
<keyword evidence="3" id="KW-1185">Reference proteome</keyword>